<organism evidence="5 6">
    <name type="scientific">Arsenicibacter rosenii</name>
    <dbReference type="NCBI Taxonomy" id="1750698"/>
    <lineage>
        <taxon>Bacteria</taxon>
        <taxon>Pseudomonadati</taxon>
        <taxon>Bacteroidota</taxon>
        <taxon>Cytophagia</taxon>
        <taxon>Cytophagales</taxon>
        <taxon>Spirosomataceae</taxon>
        <taxon>Arsenicibacter</taxon>
    </lineage>
</organism>
<feature type="domain" description="Fibronectin type-III" evidence="4">
    <location>
        <begin position="584"/>
        <end position="673"/>
    </location>
</feature>
<dbReference type="Pfam" id="PF00041">
    <property type="entry name" value="fn3"/>
    <property type="match status" value="4"/>
</dbReference>
<evidence type="ECO:0000259" key="4">
    <source>
        <dbReference type="PROSITE" id="PS50853"/>
    </source>
</evidence>
<feature type="domain" description="Fibronectin type-III" evidence="4">
    <location>
        <begin position="770"/>
        <end position="860"/>
    </location>
</feature>
<dbReference type="InterPro" id="IPR005181">
    <property type="entry name" value="SASA"/>
</dbReference>
<comment type="caution">
    <text evidence="5">The sequence shown here is derived from an EMBL/GenBank/DDBJ whole genome shotgun (WGS) entry which is preliminary data.</text>
</comment>
<dbReference type="EMBL" id="MORL01000001">
    <property type="protein sequence ID" value="OIN60793.1"/>
    <property type="molecule type" value="Genomic_DNA"/>
</dbReference>
<dbReference type="InterPro" id="IPR003961">
    <property type="entry name" value="FN3_dom"/>
</dbReference>
<dbReference type="GO" id="GO:0016788">
    <property type="term" value="F:hydrolase activity, acting on ester bonds"/>
    <property type="evidence" value="ECO:0007669"/>
    <property type="project" value="UniProtKB-ARBA"/>
</dbReference>
<protein>
    <recommendedName>
        <fullName evidence="4">Fibronectin type-III domain-containing protein</fullName>
    </recommendedName>
</protein>
<evidence type="ECO:0000256" key="1">
    <source>
        <dbReference type="ARBA" id="ARBA00022737"/>
    </source>
</evidence>
<evidence type="ECO:0000313" key="5">
    <source>
        <dbReference type="EMBL" id="OIN60793.1"/>
    </source>
</evidence>
<dbReference type="Gene3D" id="3.40.50.1110">
    <property type="entry name" value="SGNH hydrolase"/>
    <property type="match status" value="1"/>
</dbReference>
<dbReference type="PANTHER" id="PTHR13817">
    <property type="entry name" value="TITIN"/>
    <property type="match status" value="1"/>
</dbReference>
<sequence length="945" mass="102812">MCTRLLFLWLAFSTFSVLAQPSVSFTQLPKDLQLYPRNEQNQAEVIISGQLNEAGYQQIEVSVLKEGVFWKSASQSVPDGGGSQFRIPVVIQAEPVEYTIQVYARRGNESVLVTERKRIVCGDVYILYGQSNALGLAGLDDYQLDDRLLRNVTYPYGSTNIPAEMRWYTAREPFGSVGMLGMEIQRQILQQYGIPTLVINGGIGGASILELGNRTPSNHADYSNYYGSLLYRAQWAGVADKVKAIIYKQGENEAGGEPAGYAEKFRTFYNQLREDFGQNPKIYIGQINIMTPAVTGAGDLRDFQRRAPQLFPNLAAIATVGAVGYDGLHYEPRANKQLAFEQFRLIARDIYGSADTRQINSPDIKKIAYNERRDELTLTFDNDMQMVWPQDTTIYNPLTGNQVNRRMTDFIYLDEQPGLVRNGRAEGNRIILTLASPQSAKTVTYLPPYYSTAELLFYQGPYLKNSRGMRAFSFSKVAIDAAPVIVTPPAAPANLVASAGSPNGITLNWQDNADNEAGFEIEQQQPDGSFRQVATAAANSTSFQMTGLAEQTVYSFRIRAVNSAGASGYTNMATAATPASIPLQPQNLMATTVFSNSVNLTWADRAFNETGYEIEQSSTGQSFTRVAALPAGATAYIAGNLTENTTYFFRVRAVNPAGASAWSNTLSVTTPVSVPLQPGSLTTVGAAPSSLTLAWQDAAFNETAYEVEQASPGQSFTRVASLPANTTSLTLSGLTETTTYLFRVRAVNVAGTSPYSNTLTVTTPATLPAPPTSLTAGAFTPTSISLVWTDNAVNETGYDIELSSGSGEFQKIATVPPNSTTYISSGLTEATLYSFRVRAVNSAGGSAYSNIARSLPLILGVEDLTGSLRVYPNPVRTGQLLQVEHDQPIFTGFEVYTIDGRVLLTGQQKAARNLSIALDQAAAGRYIVNLHTTSGQLIRRHILIY</sequence>
<dbReference type="InterPro" id="IPR013783">
    <property type="entry name" value="Ig-like_fold"/>
</dbReference>
<evidence type="ECO:0000313" key="6">
    <source>
        <dbReference type="Proteomes" id="UP000181790"/>
    </source>
</evidence>
<dbReference type="PANTHER" id="PTHR13817:SF73">
    <property type="entry name" value="FIBRONECTIN TYPE-III DOMAIN-CONTAINING PROTEIN"/>
    <property type="match status" value="1"/>
</dbReference>
<keyword evidence="3" id="KW-0732">Signal</keyword>
<dbReference type="Proteomes" id="UP000181790">
    <property type="component" value="Unassembled WGS sequence"/>
</dbReference>
<dbReference type="InterPro" id="IPR036514">
    <property type="entry name" value="SGNH_hydro_sf"/>
</dbReference>
<gene>
    <name evidence="5" type="ORF">BLX24_01470</name>
</gene>
<accession>A0A1S2VPU2</accession>
<dbReference type="SUPFAM" id="SSF52266">
    <property type="entry name" value="SGNH hydrolase"/>
    <property type="match status" value="1"/>
</dbReference>
<keyword evidence="2" id="KW-0378">Hydrolase</keyword>
<feature type="signal peptide" evidence="3">
    <location>
        <begin position="1"/>
        <end position="19"/>
    </location>
</feature>
<proteinExistence type="predicted"/>
<dbReference type="RefSeq" id="WP_071501297.1">
    <property type="nucleotide sequence ID" value="NZ_MORL01000001.1"/>
</dbReference>
<feature type="chain" id="PRO_5010247956" description="Fibronectin type-III domain-containing protein" evidence="3">
    <location>
        <begin position="20"/>
        <end position="945"/>
    </location>
</feature>
<dbReference type="SUPFAM" id="SSF49265">
    <property type="entry name" value="Fibronectin type III"/>
    <property type="match status" value="2"/>
</dbReference>
<keyword evidence="1" id="KW-0677">Repeat</keyword>
<reference evidence="5 6" key="1">
    <citation type="submission" date="2016-10" db="EMBL/GenBank/DDBJ databases">
        <title>Arsenicibacter rosenii gen. nov., sp. nov., an efficient arsenic-methylating bacterium isolated from an arsenic-contaminated paddy soil.</title>
        <authorList>
            <person name="Huang K."/>
        </authorList>
    </citation>
    <scope>NUCLEOTIDE SEQUENCE [LARGE SCALE GENOMIC DNA]</scope>
    <source>
        <strain evidence="5 6">SM-1</strain>
    </source>
</reference>
<evidence type="ECO:0000256" key="2">
    <source>
        <dbReference type="ARBA" id="ARBA00022801"/>
    </source>
</evidence>
<dbReference type="NCBIfam" id="TIGR04183">
    <property type="entry name" value="Por_Secre_tail"/>
    <property type="match status" value="1"/>
</dbReference>
<dbReference type="Pfam" id="PF03629">
    <property type="entry name" value="SASA"/>
    <property type="match status" value="1"/>
</dbReference>
<dbReference type="PROSITE" id="PS50853">
    <property type="entry name" value="FN3"/>
    <property type="match status" value="4"/>
</dbReference>
<keyword evidence="6" id="KW-1185">Reference proteome</keyword>
<dbReference type="InterPro" id="IPR050964">
    <property type="entry name" value="Striated_Muscle_Regulatory"/>
</dbReference>
<dbReference type="OrthoDB" id="926075at2"/>
<dbReference type="AlphaFoldDB" id="A0A1S2VPU2"/>
<dbReference type="InterPro" id="IPR036116">
    <property type="entry name" value="FN3_sf"/>
</dbReference>
<dbReference type="CDD" id="cd00063">
    <property type="entry name" value="FN3"/>
    <property type="match status" value="4"/>
</dbReference>
<dbReference type="Gene3D" id="2.60.40.10">
    <property type="entry name" value="Immunoglobulins"/>
    <property type="match status" value="4"/>
</dbReference>
<dbReference type="InterPro" id="IPR026444">
    <property type="entry name" value="Secre_tail"/>
</dbReference>
<feature type="domain" description="Fibronectin type-III" evidence="4">
    <location>
        <begin position="491"/>
        <end position="580"/>
    </location>
</feature>
<dbReference type="SMART" id="SM00060">
    <property type="entry name" value="FN3"/>
    <property type="match status" value="4"/>
</dbReference>
<name>A0A1S2VPU2_9BACT</name>
<evidence type="ECO:0000256" key="3">
    <source>
        <dbReference type="SAM" id="SignalP"/>
    </source>
</evidence>
<feature type="domain" description="Fibronectin type-III" evidence="4">
    <location>
        <begin position="677"/>
        <end position="766"/>
    </location>
</feature>